<dbReference type="GO" id="GO:0005829">
    <property type="term" value="C:cytosol"/>
    <property type="evidence" value="ECO:0007669"/>
    <property type="project" value="TreeGrafter"/>
</dbReference>
<keyword evidence="5" id="KW-0819">tRNA processing</keyword>
<proteinExistence type="inferred from homology"/>
<comment type="function">
    <text evidence="7">Component of the EKC/KEOPS complex that is required for the formation of a threonylcarbamoyl group on adenosine at position 37 (t(6)A37) in tRNAs that read codons beginning with adenine. The complex is probably involved in the transfer of the threonylcarbamoyl moiety of threonylcarbamoyl-AMP (TC-AMP) to the N6 group of A37. CGI121 acts as an allosteric effector that regulates the t(6)A activity of the complex. The EKC/KEOPS complex also promotes both telomere uncapping and telomere elongation. The complex is required for efficient recruitment of transcriptional coactivators. CGI121 is not required for tRNA modification.</text>
</comment>
<dbReference type="OrthoDB" id="329139at2759"/>
<dbReference type="PANTHER" id="PTHR15840">
    <property type="entry name" value="CGI-121 FAMILY MEMBER"/>
    <property type="match status" value="1"/>
</dbReference>
<evidence type="ECO:0000256" key="7">
    <source>
        <dbReference type="ARBA" id="ARBA00025043"/>
    </source>
</evidence>
<reference evidence="9 10" key="1">
    <citation type="submission" date="2014-11" db="EMBL/GenBank/DDBJ databases">
        <authorList>
            <person name="Wibberg Daniel"/>
        </authorList>
    </citation>
    <scope>NUCLEOTIDE SEQUENCE [LARGE SCALE GENOMIC DNA]</scope>
    <source>
        <strain evidence="9">Rhizoctonia solani AG1-IB 7/3/14</strain>
    </source>
</reference>
<dbReference type="PANTHER" id="PTHR15840:SF10">
    <property type="entry name" value="EKC_KEOPS COMPLEX SUBUNIT TPRKB"/>
    <property type="match status" value="1"/>
</dbReference>
<evidence type="ECO:0000313" key="10">
    <source>
        <dbReference type="Proteomes" id="UP000059188"/>
    </source>
</evidence>
<evidence type="ECO:0000256" key="5">
    <source>
        <dbReference type="ARBA" id="ARBA00022694"/>
    </source>
</evidence>
<evidence type="ECO:0000256" key="1">
    <source>
        <dbReference type="ARBA" id="ARBA00004123"/>
    </source>
</evidence>
<sequence length="229" mass="25451">MLSSTYKFFPPELSRVHIALFANVQNAPDLRSRLIKASTMEGEEGEKEREAVNFAFVDAAPIASLLHLQTAIQQATLALTDESLRTKTVHSEILWTLNNSNNISESIKRFGVSDSSKSLFVVRVAGPELSIDDILGSMKAAIQGEEVPIENLSEITDWPLVCKVRNPYIRFDYMYIDNVQSQYYKVSNDPAVVELTKGSKGEAKEFSEEAKTVINEIVVSSVAMKNVMS</sequence>
<evidence type="ECO:0000256" key="4">
    <source>
        <dbReference type="ARBA" id="ARBA00016009"/>
    </source>
</evidence>
<dbReference type="AlphaFoldDB" id="A0A0B7FSW1"/>
<dbReference type="Proteomes" id="UP000059188">
    <property type="component" value="Unassembled WGS sequence"/>
</dbReference>
<comment type="subcellular location">
    <subcellularLocation>
        <location evidence="1">Nucleus</location>
    </subcellularLocation>
</comment>
<dbReference type="GO" id="GO:0000408">
    <property type="term" value="C:EKC/KEOPS complex"/>
    <property type="evidence" value="ECO:0007669"/>
    <property type="project" value="TreeGrafter"/>
</dbReference>
<dbReference type="EMBL" id="LN679103">
    <property type="protein sequence ID" value="CEL59313.1"/>
    <property type="molecule type" value="Genomic_DNA"/>
</dbReference>
<comment type="similarity">
    <text evidence="2 8">Belongs to the CGI121/TPRKB family.</text>
</comment>
<dbReference type="SUPFAM" id="SSF143870">
    <property type="entry name" value="PF0523-like"/>
    <property type="match status" value="1"/>
</dbReference>
<name>A0A0B7FSW1_THACB</name>
<dbReference type="Pfam" id="PF08617">
    <property type="entry name" value="CGI-121"/>
    <property type="match status" value="1"/>
</dbReference>
<evidence type="ECO:0000256" key="8">
    <source>
        <dbReference type="RuleBase" id="RU004398"/>
    </source>
</evidence>
<evidence type="ECO:0000256" key="6">
    <source>
        <dbReference type="ARBA" id="ARBA00023242"/>
    </source>
</evidence>
<evidence type="ECO:0000256" key="2">
    <source>
        <dbReference type="ARBA" id="ARBA00005546"/>
    </source>
</evidence>
<dbReference type="Gene3D" id="3.30.2380.10">
    <property type="entry name" value="CGI121/TPRKB"/>
    <property type="match status" value="1"/>
</dbReference>
<dbReference type="InterPro" id="IPR013926">
    <property type="entry name" value="CGI121/TPRKB"/>
</dbReference>
<keyword evidence="6 8" id="KW-0539">Nucleus</keyword>
<evidence type="ECO:0000313" key="9">
    <source>
        <dbReference type="EMBL" id="CEL59313.1"/>
    </source>
</evidence>
<keyword evidence="10" id="KW-1185">Reference proteome</keyword>
<gene>
    <name evidence="9" type="ORF">RSOLAG1IB_03246</name>
</gene>
<dbReference type="InterPro" id="IPR036504">
    <property type="entry name" value="CGI121/TPRKB_sf"/>
</dbReference>
<dbReference type="GO" id="GO:0002949">
    <property type="term" value="P:tRNA threonylcarbamoyladenosine modification"/>
    <property type="evidence" value="ECO:0007669"/>
    <property type="project" value="TreeGrafter"/>
</dbReference>
<accession>A0A0B7FSW1</accession>
<evidence type="ECO:0000256" key="3">
    <source>
        <dbReference type="ARBA" id="ARBA00015316"/>
    </source>
</evidence>
<dbReference type="STRING" id="1108050.A0A0B7FSW1"/>
<organism evidence="9 10">
    <name type="scientific">Thanatephorus cucumeris (strain AG1-IB / isolate 7/3/14)</name>
    <name type="common">Lettuce bottom rot fungus</name>
    <name type="synonym">Rhizoctonia solani</name>
    <dbReference type="NCBI Taxonomy" id="1108050"/>
    <lineage>
        <taxon>Eukaryota</taxon>
        <taxon>Fungi</taxon>
        <taxon>Dikarya</taxon>
        <taxon>Basidiomycota</taxon>
        <taxon>Agaricomycotina</taxon>
        <taxon>Agaricomycetes</taxon>
        <taxon>Cantharellales</taxon>
        <taxon>Ceratobasidiaceae</taxon>
        <taxon>Rhizoctonia</taxon>
        <taxon>Rhizoctonia solani AG-1</taxon>
    </lineage>
</organism>
<dbReference type="GO" id="GO:0005634">
    <property type="term" value="C:nucleus"/>
    <property type="evidence" value="ECO:0007669"/>
    <property type="project" value="UniProtKB-SubCell"/>
</dbReference>
<protein>
    <recommendedName>
        <fullName evidence="4">EKC/KEOPS complex subunit CGI121</fullName>
    </recommendedName>
    <alternativeName>
        <fullName evidence="3">EKC/KEOPS complex subunit cgi121</fullName>
    </alternativeName>
</protein>